<dbReference type="HOGENOM" id="CLU_3125360_0_0_1"/>
<gene>
    <name evidence="1" type="ORF">LEMA_uP100760.1</name>
</gene>
<evidence type="ECO:0000313" key="1">
    <source>
        <dbReference type="EMBL" id="CBX96945.1"/>
    </source>
</evidence>
<evidence type="ECO:0000313" key="2">
    <source>
        <dbReference type="Proteomes" id="UP000002668"/>
    </source>
</evidence>
<dbReference type="InParanoid" id="E5A085"/>
<dbReference type="Proteomes" id="UP000002668">
    <property type="component" value="Genome"/>
</dbReference>
<reference evidence="2" key="1">
    <citation type="journal article" date="2011" name="Nat. Commun.">
        <title>Effector diversification within compartments of the Leptosphaeria maculans genome affected by Repeat-Induced Point mutations.</title>
        <authorList>
            <person name="Rouxel T."/>
            <person name="Grandaubert J."/>
            <person name="Hane J.K."/>
            <person name="Hoede C."/>
            <person name="van de Wouw A.P."/>
            <person name="Couloux A."/>
            <person name="Dominguez V."/>
            <person name="Anthouard V."/>
            <person name="Bally P."/>
            <person name="Bourras S."/>
            <person name="Cozijnsen A.J."/>
            <person name="Ciuffetti L.M."/>
            <person name="Degrave A."/>
            <person name="Dilmaghani A."/>
            <person name="Duret L."/>
            <person name="Fudal I."/>
            <person name="Goodwin S.B."/>
            <person name="Gout L."/>
            <person name="Glaser N."/>
            <person name="Linglin J."/>
            <person name="Kema G.H.J."/>
            <person name="Lapalu N."/>
            <person name="Lawrence C.B."/>
            <person name="May K."/>
            <person name="Meyer M."/>
            <person name="Ollivier B."/>
            <person name="Poulain J."/>
            <person name="Schoch C.L."/>
            <person name="Simon A."/>
            <person name="Spatafora J.W."/>
            <person name="Stachowiak A."/>
            <person name="Turgeon B.G."/>
            <person name="Tyler B.M."/>
            <person name="Vincent D."/>
            <person name="Weissenbach J."/>
            <person name="Amselem J."/>
            <person name="Quesneville H."/>
            <person name="Oliver R.P."/>
            <person name="Wincker P."/>
            <person name="Balesdent M.-H."/>
            <person name="Howlett B.J."/>
        </authorList>
    </citation>
    <scope>NUCLEOTIDE SEQUENCE [LARGE SCALE GENOMIC DNA]</scope>
    <source>
        <strain evidence="2">JN3 / isolate v23.1.3 / race Av1-4-5-6-7-8</strain>
    </source>
</reference>
<dbReference type="AlphaFoldDB" id="E5A085"/>
<name>E5A085_LEPMJ</name>
<accession>E5A085</accession>
<dbReference type="VEuPathDB" id="FungiDB:LEMA_uP100760.1"/>
<sequence>MYIHPLVLDAAAPALQGFHRSRSDCMCAVCVGLMRGGRRACFPWRAGGLR</sequence>
<protein>
    <submittedName>
        <fullName evidence="1">Predicted protein</fullName>
    </submittedName>
</protein>
<keyword evidence="2" id="KW-1185">Reference proteome</keyword>
<dbReference type="EMBL" id="FP929130">
    <property type="protein sequence ID" value="CBX96945.1"/>
    <property type="molecule type" value="Genomic_DNA"/>
</dbReference>
<proteinExistence type="predicted"/>
<organism evidence="2">
    <name type="scientific">Leptosphaeria maculans (strain JN3 / isolate v23.1.3 / race Av1-4-5-6-7-8)</name>
    <name type="common">Blackleg fungus</name>
    <name type="synonym">Phoma lingam</name>
    <dbReference type="NCBI Taxonomy" id="985895"/>
    <lineage>
        <taxon>Eukaryota</taxon>
        <taxon>Fungi</taxon>
        <taxon>Dikarya</taxon>
        <taxon>Ascomycota</taxon>
        <taxon>Pezizomycotina</taxon>
        <taxon>Dothideomycetes</taxon>
        <taxon>Pleosporomycetidae</taxon>
        <taxon>Pleosporales</taxon>
        <taxon>Pleosporineae</taxon>
        <taxon>Leptosphaeriaceae</taxon>
        <taxon>Plenodomus</taxon>
        <taxon>Plenodomus lingam/Leptosphaeria maculans species complex</taxon>
    </lineage>
</organism>